<dbReference type="InterPro" id="IPR023393">
    <property type="entry name" value="START-like_dom_sf"/>
</dbReference>
<gene>
    <name evidence="1" type="ORF">FOY51_09160</name>
</gene>
<keyword evidence="2" id="KW-1185">Reference proteome</keyword>
<accession>A0A5A7SDD6</accession>
<evidence type="ECO:0000313" key="2">
    <source>
        <dbReference type="Proteomes" id="UP000322244"/>
    </source>
</evidence>
<dbReference type="SUPFAM" id="SSF55961">
    <property type="entry name" value="Bet v1-like"/>
    <property type="match status" value="1"/>
</dbReference>
<evidence type="ECO:0008006" key="3">
    <source>
        <dbReference type="Google" id="ProtNLM"/>
    </source>
</evidence>
<comment type="caution">
    <text evidence="1">The sequence shown here is derived from an EMBL/GenBank/DDBJ whole genome shotgun (WGS) entry which is preliminary data.</text>
</comment>
<sequence length="161" mass="18164">MTPTSSLGEVRPEHDRDAGSDLVLVHYVRAFALPVVDLWERITEADKVPDWFGIMTGDPFGGTVAIHTDDDCRRETMTVRIDNCLSPHELDVTIDGGVLELRLSQVGVVTTLEVIRRHLHPSEVAEVGPRWQYYLDRLEASIARVPLPTWADYAELPAEYR</sequence>
<protein>
    <recommendedName>
        <fullName evidence="3">SRPBCC family protein</fullName>
    </recommendedName>
</protein>
<name>A0A5A7SDD6_9NOCA</name>
<dbReference type="RefSeq" id="WP_149429900.1">
    <property type="nucleotide sequence ID" value="NZ_VLNY01000003.1"/>
</dbReference>
<dbReference type="Proteomes" id="UP000322244">
    <property type="component" value="Unassembled WGS sequence"/>
</dbReference>
<dbReference type="Gene3D" id="3.30.530.20">
    <property type="match status" value="1"/>
</dbReference>
<proteinExistence type="predicted"/>
<organism evidence="1 2">
    <name type="scientific">Antrihabitans cavernicola</name>
    <dbReference type="NCBI Taxonomy" id="2495913"/>
    <lineage>
        <taxon>Bacteria</taxon>
        <taxon>Bacillati</taxon>
        <taxon>Actinomycetota</taxon>
        <taxon>Actinomycetes</taxon>
        <taxon>Mycobacteriales</taxon>
        <taxon>Nocardiaceae</taxon>
        <taxon>Antrihabitans</taxon>
    </lineage>
</organism>
<dbReference type="EMBL" id="VLNY01000003">
    <property type="protein sequence ID" value="KAA0023554.1"/>
    <property type="molecule type" value="Genomic_DNA"/>
</dbReference>
<reference evidence="1 2" key="1">
    <citation type="submission" date="2019-07" db="EMBL/GenBank/DDBJ databases">
        <title>Rhodococcus cavernicolus sp. nov., isolated from a cave.</title>
        <authorList>
            <person name="Lee S.D."/>
        </authorList>
    </citation>
    <scope>NUCLEOTIDE SEQUENCE [LARGE SCALE GENOMIC DNA]</scope>
    <source>
        <strain evidence="1 2">C1-24</strain>
    </source>
</reference>
<dbReference type="AlphaFoldDB" id="A0A5A7SDD6"/>
<dbReference type="OrthoDB" id="8117292at2"/>
<evidence type="ECO:0000313" key="1">
    <source>
        <dbReference type="EMBL" id="KAA0023554.1"/>
    </source>
</evidence>